<dbReference type="PATRIC" id="fig|1263867.3.peg.2828"/>
<evidence type="ECO:0000313" key="2">
    <source>
        <dbReference type="Proteomes" id="UP000011529"/>
    </source>
</evidence>
<dbReference type="Proteomes" id="UP000011529">
    <property type="component" value="Unassembled WGS sequence"/>
</dbReference>
<organism evidence="1 2">
    <name type="scientific">Rhodopirellula europaea 6C</name>
    <dbReference type="NCBI Taxonomy" id="1263867"/>
    <lineage>
        <taxon>Bacteria</taxon>
        <taxon>Pseudomonadati</taxon>
        <taxon>Planctomycetota</taxon>
        <taxon>Planctomycetia</taxon>
        <taxon>Pirellulales</taxon>
        <taxon>Pirellulaceae</taxon>
        <taxon>Rhodopirellula</taxon>
    </lineage>
</organism>
<gene>
    <name evidence="1" type="ORF">RE6C_02647</name>
</gene>
<accession>M2A6R5</accession>
<sequence length="65" mass="7477">MQSTKQRETVRLGWLSIMPVASDRCIPNLLNKNVARDKLSGWHGLSCNYQMVHLEGRSSRSYRPC</sequence>
<comment type="caution">
    <text evidence="1">The sequence shown here is derived from an EMBL/GenBank/DDBJ whole genome shotgun (WGS) entry which is preliminary data.</text>
</comment>
<protein>
    <submittedName>
        <fullName evidence="1">Uncharacterized protein</fullName>
    </submittedName>
</protein>
<proteinExistence type="predicted"/>
<evidence type="ECO:0000313" key="1">
    <source>
        <dbReference type="EMBL" id="EMB16611.1"/>
    </source>
</evidence>
<dbReference type="EMBL" id="ANMO01000119">
    <property type="protein sequence ID" value="EMB16611.1"/>
    <property type="molecule type" value="Genomic_DNA"/>
</dbReference>
<keyword evidence="2" id="KW-1185">Reference proteome</keyword>
<dbReference type="AlphaFoldDB" id="M2A6R5"/>
<reference evidence="1" key="2">
    <citation type="journal article" date="2013" name="Mar. Genomics">
        <title>Expression of sulfatases in Rhodopirellula baltica and the diversity of sulfatases in the genus Rhodopirellula.</title>
        <authorList>
            <person name="Wegner C.E."/>
            <person name="Richter-Heitmann T."/>
            <person name="Klindworth A."/>
            <person name="Klockow C."/>
            <person name="Richter M."/>
            <person name="Achstetter T."/>
            <person name="Glockner F.O."/>
            <person name="Harder J."/>
        </authorList>
    </citation>
    <scope>NUCLEOTIDE SEQUENCE [LARGE SCALE GENOMIC DNA]</scope>
    <source>
        <strain evidence="1">6C</strain>
    </source>
</reference>
<reference evidence="1" key="1">
    <citation type="submission" date="2012-11" db="EMBL/GenBank/DDBJ databases">
        <title>Permanent draft genomes of Rhodopirellula europaea strain SH398 and 6C.</title>
        <authorList>
            <person name="Richter M."/>
            <person name="Richter-Heitmann T."/>
            <person name="Frank C."/>
            <person name="Harder J."/>
            <person name="Glockner F.O."/>
        </authorList>
    </citation>
    <scope>NUCLEOTIDE SEQUENCE</scope>
    <source>
        <strain evidence="1">6C</strain>
    </source>
</reference>
<name>M2A6R5_9BACT</name>